<keyword evidence="2 3" id="KW-0472">Membrane</keyword>
<evidence type="ECO:0000256" key="1">
    <source>
        <dbReference type="ARBA" id="ARBA00004308"/>
    </source>
</evidence>
<proteinExistence type="predicted"/>
<accession>A0A9W7JI02</accession>
<dbReference type="AlphaFoldDB" id="A0A9W7JI02"/>
<feature type="transmembrane region" description="Helical" evidence="3">
    <location>
        <begin position="304"/>
        <end position="327"/>
    </location>
</feature>
<comment type="caution">
    <text evidence="4">The sequence shown here is derived from an EMBL/GenBank/DDBJ whole genome shotgun (WGS) entry which is preliminary data.</text>
</comment>
<gene>
    <name evidence="4" type="ORF">HRI_005039100</name>
</gene>
<sequence>MARVYKNWERLVHATLEREQLRDAGRGHERRPSGIAGAVQLPPSLGGATNIDAILQAADEIQAEDPTVARILCEQAYGMAQNLDPNSEGRGVLQFKTGLMSVIKQKLAKRDGGRIDRNRDIEHLWEFYQLYKRRHKVDDIQREEQRWRESGTFSSTSLGNALGMKKVLATLRALVEVMEALSEDADPDGVGRLIKEELRRIKNADATISGELTPYNIVPLEAPSFTNAIGLFPEVRGAISAIRYTEHFPRLPSNFSISGQRDPDMFDLLEYVFGFQQLIGEVPFDVTGHLQCLDLTFMKSWEKAIMIICLIILLLDAMKLCIFYPYYYILLLGLTKMEATPVSTRQR</sequence>
<evidence type="ECO:0000256" key="2">
    <source>
        <dbReference type="ARBA" id="ARBA00023136"/>
    </source>
</evidence>
<evidence type="ECO:0000313" key="5">
    <source>
        <dbReference type="Proteomes" id="UP001165190"/>
    </source>
</evidence>
<dbReference type="Proteomes" id="UP001165190">
    <property type="component" value="Unassembled WGS sequence"/>
</dbReference>
<organism evidence="4 5">
    <name type="scientific">Hibiscus trionum</name>
    <name type="common">Flower of an hour</name>
    <dbReference type="NCBI Taxonomy" id="183268"/>
    <lineage>
        <taxon>Eukaryota</taxon>
        <taxon>Viridiplantae</taxon>
        <taxon>Streptophyta</taxon>
        <taxon>Embryophyta</taxon>
        <taxon>Tracheophyta</taxon>
        <taxon>Spermatophyta</taxon>
        <taxon>Magnoliopsida</taxon>
        <taxon>eudicotyledons</taxon>
        <taxon>Gunneridae</taxon>
        <taxon>Pentapetalae</taxon>
        <taxon>rosids</taxon>
        <taxon>malvids</taxon>
        <taxon>Malvales</taxon>
        <taxon>Malvaceae</taxon>
        <taxon>Malvoideae</taxon>
        <taxon>Hibiscus</taxon>
    </lineage>
</organism>
<dbReference type="EMBL" id="BSYR01000065">
    <property type="protein sequence ID" value="GMJ13699.1"/>
    <property type="molecule type" value="Genomic_DNA"/>
</dbReference>
<keyword evidence="5" id="KW-1185">Reference proteome</keyword>
<protein>
    <submittedName>
        <fullName evidence="4">CHORUS, ENLARGED TETRAD 2, glucan synthase-like 8, MASSUE, GLUCAN SYNTHASE-LIKE 8</fullName>
    </submittedName>
</protein>
<dbReference type="GO" id="GO:0012505">
    <property type="term" value="C:endomembrane system"/>
    <property type="evidence" value="ECO:0007669"/>
    <property type="project" value="UniProtKB-SubCell"/>
</dbReference>
<evidence type="ECO:0000256" key="3">
    <source>
        <dbReference type="SAM" id="Phobius"/>
    </source>
</evidence>
<keyword evidence="3" id="KW-0812">Transmembrane</keyword>
<dbReference type="InterPro" id="IPR023175">
    <property type="entry name" value="Vta1/CALS_N_sf"/>
</dbReference>
<comment type="subcellular location">
    <subcellularLocation>
        <location evidence="1">Endomembrane system</location>
    </subcellularLocation>
</comment>
<evidence type="ECO:0000313" key="4">
    <source>
        <dbReference type="EMBL" id="GMJ13699.1"/>
    </source>
</evidence>
<dbReference type="Gene3D" id="1.25.40.270">
    <property type="entry name" value="Vacuolar protein sorting-associated protein vta1"/>
    <property type="match status" value="1"/>
</dbReference>
<dbReference type="OrthoDB" id="1001202at2759"/>
<reference evidence="4" key="1">
    <citation type="submission" date="2023-05" db="EMBL/GenBank/DDBJ databases">
        <title>Genome and transcriptome analyses reveal genes involved in the formation of fine ridges on petal epidermal cells in Hibiscus trionum.</title>
        <authorList>
            <person name="Koshimizu S."/>
            <person name="Masuda S."/>
            <person name="Ishii T."/>
            <person name="Shirasu K."/>
            <person name="Hoshino A."/>
            <person name="Arita M."/>
        </authorList>
    </citation>
    <scope>NUCLEOTIDE SEQUENCE</scope>
    <source>
        <strain evidence="4">Hamamatsu line</strain>
    </source>
</reference>
<keyword evidence="3" id="KW-1133">Transmembrane helix</keyword>
<name>A0A9W7JI02_HIBTR</name>